<feature type="domain" description="DUF632" evidence="2">
    <location>
        <begin position="234"/>
        <end position="548"/>
    </location>
</feature>
<dbReference type="PANTHER" id="PTHR21450:SF35">
    <property type="entry name" value="TRANSCRIPTION FACTOR, PUTATIVE (DUF630 AND DUF632)-RELATED"/>
    <property type="match status" value="1"/>
</dbReference>
<feature type="region of interest" description="Disordered" evidence="1">
    <location>
        <begin position="73"/>
        <end position="107"/>
    </location>
</feature>
<keyword evidence="5" id="KW-1185">Reference proteome</keyword>
<dbReference type="Pfam" id="PF04783">
    <property type="entry name" value="DUF630"/>
    <property type="match status" value="1"/>
</dbReference>
<dbReference type="InterPro" id="IPR006868">
    <property type="entry name" value="DUF630"/>
</dbReference>
<dbReference type="EMBL" id="CM010720">
    <property type="protein sequence ID" value="RZC64592.1"/>
    <property type="molecule type" value="Genomic_DNA"/>
</dbReference>
<protein>
    <recommendedName>
        <fullName evidence="6">DUF632 domain-containing protein</fullName>
    </recommendedName>
</protein>
<dbReference type="InterPro" id="IPR006867">
    <property type="entry name" value="DUF632"/>
</dbReference>
<feature type="compositionally biased region" description="Basic and acidic residues" evidence="1">
    <location>
        <begin position="556"/>
        <end position="584"/>
    </location>
</feature>
<feature type="compositionally biased region" description="Polar residues" evidence="1">
    <location>
        <begin position="73"/>
        <end position="82"/>
    </location>
</feature>
<feature type="compositionally biased region" description="Polar residues" evidence="1">
    <location>
        <begin position="95"/>
        <end position="107"/>
    </location>
</feature>
<dbReference type="OMA" id="EIECFGL"/>
<name>A0A4Y7JX03_PAPSO</name>
<feature type="region of interest" description="Disordered" evidence="1">
    <location>
        <begin position="311"/>
        <end position="333"/>
    </location>
</feature>
<organism evidence="4 5">
    <name type="scientific">Papaver somniferum</name>
    <name type="common">Opium poppy</name>
    <dbReference type="NCBI Taxonomy" id="3469"/>
    <lineage>
        <taxon>Eukaryota</taxon>
        <taxon>Viridiplantae</taxon>
        <taxon>Streptophyta</taxon>
        <taxon>Embryophyta</taxon>
        <taxon>Tracheophyta</taxon>
        <taxon>Spermatophyta</taxon>
        <taxon>Magnoliopsida</taxon>
        <taxon>Ranunculales</taxon>
        <taxon>Papaveraceae</taxon>
        <taxon>Papaveroideae</taxon>
        <taxon>Papaver</taxon>
    </lineage>
</organism>
<feature type="domain" description="DUF630" evidence="3">
    <location>
        <begin position="1"/>
        <end position="60"/>
    </location>
</feature>
<dbReference type="PANTHER" id="PTHR21450">
    <property type="entry name" value="PROTEIN ALTERED PHOSPHATE STARVATION RESPONSE 1"/>
    <property type="match status" value="1"/>
</dbReference>
<evidence type="ECO:0000259" key="3">
    <source>
        <dbReference type="Pfam" id="PF04783"/>
    </source>
</evidence>
<accession>A0A4Y7JX03</accession>
<sequence>MGVCPSSRIDKSEALCLCKERKRLIKQAIDSRYALSASHLCYIQSLRNIGITLRRFAQSEMLIESSPLSLSSATNNEIDNNAPSPHSSLPSPSPIETSPMSGAHSNISYMRLSGGGDNAAVTVKFDPNLSNSFIDGESLTFHPPPPPGADPSWDFFQPNEAEIQLRGEEVVEPLNGSSNSEIHSESVRTSSENGVHEISVNKVGLSGQAEAITLDKSISMRAKPKTDDDDDDDIKDIEHKFFRASESGKEVSRLLVADKIRLDYCEGKGRSPASVLMSAFNLACCQGETVLPNVPIQNTTKVITWNRLTSSQSSSSRNPLACASKDDLDDSSHSSTLDRLYAWERKLFDEVKASEYIRKEYEQKCDQLRHQFAKDVNPYAIDKTRAIVKDLHSRIRVALHAVDSIAKRIEKLRDEELQPQLVELIRGLIRMWKVMLECHHTQYITISLAYHVKNSTMASTQGESYKLIVGNLQHEIEYFESNFVDWVSVYKSYVEALNERSRARRSFSPRRALAPPIFVLSGDWSAGIKTLPSEELKDAIRAFASELQTSIKQIEEYEKTQESSDVENSRENEDKEDGKCDKPSNLRNIHTSLTKALDRLTKFAEASLKMYVQICKESETARKAYGGIA</sequence>
<dbReference type="Pfam" id="PF04782">
    <property type="entry name" value="DUF632"/>
    <property type="match status" value="1"/>
</dbReference>
<reference evidence="4 5" key="1">
    <citation type="journal article" date="2018" name="Science">
        <title>The opium poppy genome and morphinan production.</title>
        <authorList>
            <person name="Guo L."/>
            <person name="Winzer T."/>
            <person name="Yang X."/>
            <person name="Li Y."/>
            <person name="Ning Z."/>
            <person name="He Z."/>
            <person name="Teodor R."/>
            <person name="Lu Y."/>
            <person name="Bowser T.A."/>
            <person name="Graham I.A."/>
            <person name="Ye K."/>
        </authorList>
    </citation>
    <scope>NUCLEOTIDE SEQUENCE [LARGE SCALE GENOMIC DNA]</scope>
    <source>
        <strain evidence="5">cv. HN1</strain>
        <tissue evidence="4">Leaves</tissue>
    </source>
</reference>
<feature type="region of interest" description="Disordered" evidence="1">
    <location>
        <begin position="556"/>
        <end position="586"/>
    </location>
</feature>
<evidence type="ECO:0008006" key="6">
    <source>
        <dbReference type="Google" id="ProtNLM"/>
    </source>
</evidence>
<proteinExistence type="predicted"/>
<dbReference type="AlphaFoldDB" id="A0A4Y7JX03"/>
<evidence type="ECO:0000256" key="1">
    <source>
        <dbReference type="SAM" id="MobiDB-lite"/>
    </source>
</evidence>
<evidence type="ECO:0000259" key="2">
    <source>
        <dbReference type="Pfam" id="PF04782"/>
    </source>
</evidence>
<dbReference type="Gramene" id="RZC64592">
    <property type="protein sequence ID" value="RZC64592"/>
    <property type="gene ID" value="C5167_008282"/>
</dbReference>
<gene>
    <name evidence="4" type="ORF">C5167_008282</name>
</gene>
<dbReference type="Proteomes" id="UP000316621">
    <property type="component" value="Chromosome 6"/>
</dbReference>
<evidence type="ECO:0000313" key="5">
    <source>
        <dbReference type="Proteomes" id="UP000316621"/>
    </source>
</evidence>
<evidence type="ECO:0000313" key="4">
    <source>
        <dbReference type="EMBL" id="RZC64592.1"/>
    </source>
</evidence>